<sequence length="271" mass="30557">MEESRKVDTQEEFPAKTPNTNETSDVEEVEEEEDTGEVDARGVPVWLKYDRQPGWHKMWEFMYKLDQPYRVGNKDMTHICLMCMEGIAKTGGSWKKALKLVGTTTIGMKHIERKHPQICHDIELARMQKKAAKAKLSTKRAPQVGLTATPEVDAAPKKKFKVLAKPLWSSQSADVDVNAVKTEIQQKIQSTATMTQQTKVQYILLAVIGCLFKHGLISSDVRSALKSQAINEPDGILLAAVELFLVDWDLDECVDTFMRVSHSVLHSEEFV</sequence>
<comment type="caution">
    <text evidence="2">The sequence shown here is derived from an EMBL/GenBank/DDBJ whole genome shotgun (WGS) entry which is preliminary data.</text>
</comment>
<keyword evidence="3" id="KW-1185">Reference proteome</keyword>
<proteinExistence type="predicted"/>
<reference evidence="2 3" key="1">
    <citation type="submission" date="2019-07" db="EMBL/GenBank/DDBJ databases">
        <title>Genomics analysis of Aphanomyces spp. identifies a new class of oomycete effector associated with host adaptation.</title>
        <authorList>
            <person name="Gaulin E."/>
        </authorList>
    </citation>
    <scope>NUCLEOTIDE SEQUENCE [LARGE SCALE GENOMIC DNA]</scope>
    <source>
        <strain evidence="2 3">ATCC 201684</strain>
    </source>
</reference>
<evidence type="ECO:0000256" key="1">
    <source>
        <dbReference type="SAM" id="MobiDB-lite"/>
    </source>
</evidence>
<evidence type="ECO:0000313" key="2">
    <source>
        <dbReference type="EMBL" id="KAF0737273.1"/>
    </source>
</evidence>
<evidence type="ECO:0000313" key="3">
    <source>
        <dbReference type="Proteomes" id="UP000481153"/>
    </source>
</evidence>
<dbReference type="EMBL" id="VJMJ01000084">
    <property type="protein sequence ID" value="KAF0737273.1"/>
    <property type="molecule type" value="Genomic_DNA"/>
</dbReference>
<protein>
    <submittedName>
        <fullName evidence="2">Uncharacterized protein</fullName>
    </submittedName>
</protein>
<organism evidence="2 3">
    <name type="scientific">Aphanomyces euteiches</name>
    <dbReference type="NCBI Taxonomy" id="100861"/>
    <lineage>
        <taxon>Eukaryota</taxon>
        <taxon>Sar</taxon>
        <taxon>Stramenopiles</taxon>
        <taxon>Oomycota</taxon>
        <taxon>Saprolegniomycetes</taxon>
        <taxon>Saprolegniales</taxon>
        <taxon>Verrucalvaceae</taxon>
        <taxon>Aphanomyces</taxon>
    </lineage>
</organism>
<feature type="region of interest" description="Disordered" evidence="1">
    <location>
        <begin position="1"/>
        <end position="38"/>
    </location>
</feature>
<gene>
    <name evidence="2" type="ORF">Ae201684_006447</name>
</gene>
<dbReference type="VEuPathDB" id="FungiDB:AeMF1_015804"/>
<accession>A0A6G0XB76</accession>
<dbReference type="Proteomes" id="UP000481153">
    <property type="component" value="Unassembled WGS sequence"/>
</dbReference>
<feature type="compositionally biased region" description="Acidic residues" evidence="1">
    <location>
        <begin position="24"/>
        <end position="37"/>
    </location>
</feature>
<name>A0A6G0XB76_9STRA</name>
<dbReference type="AlphaFoldDB" id="A0A6G0XB76"/>